<dbReference type="InterPro" id="IPR036390">
    <property type="entry name" value="WH_DNA-bd_sf"/>
</dbReference>
<name>Q2S6W3_HAHCH</name>
<dbReference type="InterPro" id="IPR036388">
    <property type="entry name" value="WH-like_DNA-bd_sf"/>
</dbReference>
<proteinExistence type="predicted"/>
<dbReference type="Gene3D" id="3.90.79.10">
    <property type="entry name" value="Nucleoside Triphosphate Pyrophosphohydrolase"/>
    <property type="match status" value="1"/>
</dbReference>
<dbReference type="HOGENOM" id="CLU_037162_3_3_6"/>
<evidence type="ECO:0000313" key="2">
    <source>
        <dbReference type="EMBL" id="ABC33611.1"/>
    </source>
</evidence>
<dbReference type="OrthoDB" id="542521at2"/>
<dbReference type="InterPro" id="IPR054105">
    <property type="entry name" value="WHD_NrtR"/>
</dbReference>
<feature type="domain" description="Nudix hydrolase" evidence="1">
    <location>
        <begin position="23"/>
        <end position="159"/>
    </location>
</feature>
<dbReference type="InterPro" id="IPR000086">
    <property type="entry name" value="NUDIX_hydrolase_dom"/>
</dbReference>
<dbReference type="CDD" id="cd18873">
    <property type="entry name" value="NUDIX_NadM_like"/>
    <property type="match status" value="1"/>
</dbReference>
<dbReference type="KEGG" id="hch:HCH_06996"/>
<evidence type="ECO:0000259" key="1">
    <source>
        <dbReference type="PROSITE" id="PS51462"/>
    </source>
</evidence>
<dbReference type="PANTHER" id="PTHR43736">
    <property type="entry name" value="ADP-RIBOSE PYROPHOSPHATASE"/>
    <property type="match status" value="1"/>
</dbReference>
<gene>
    <name evidence="2" type="ordered locus">HCH_06996</name>
</gene>
<accession>Q2S6W3</accession>
<dbReference type="eggNOG" id="COG1051">
    <property type="taxonomic scope" value="Bacteria"/>
</dbReference>
<dbReference type="STRING" id="349521.HCH_06996"/>
<dbReference type="eggNOG" id="COG4111">
    <property type="taxonomic scope" value="Bacteria"/>
</dbReference>
<keyword evidence="3" id="KW-1185">Reference proteome</keyword>
<dbReference type="AlphaFoldDB" id="Q2S6W3"/>
<dbReference type="PANTHER" id="PTHR43736:SF4">
    <property type="entry name" value="SLR1690 PROTEIN"/>
    <property type="match status" value="1"/>
</dbReference>
<dbReference type="Pfam" id="PF00293">
    <property type="entry name" value="NUDIX"/>
    <property type="match status" value="1"/>
</dbReference>
<dbReference type="RefSeq" id="WP_011400661.1">
    <property type="nucleotide sequence ID" value="NC_007645.1"/>
</dbReference>
<dbReference type="SUPFAM" id="SSF55811">
    <property type="entry name" value="Nudix"/>
    <property type="match status" value="1"/>
</dbReference>
<organism evidence="2 3">
    <name type="scientific">Hahella chejuensis (strain KCTC 2396)</name>
    <dbReference type="NCBI Taxonomy" id="349521"/>
    <lineage>
        <taxon>Bacteria</taxon>
        <taxon>Pseudomonadati</taxon>
        <taxon>Pseudomonadota</taxon>
        <taxon>Gammaproteobacteria</taxon>
        <taxon>Oceanospirillales</taxon>
        <taxon>Hahellaceae</taxon>
        <taxon>Hahella</taxon>
    </lineage>
</organism>
<dbReference type="Proteomes" id="UP000000238">
    <property type="component" value="Chromosome"/>
</dbReference>
<reference evidence="2 3" key="1">
    <citation type="journal article" date="2005" name="Nucleic Acids Res.">
        <title>Genomic blueprint of Hahella chejuensis, a marine microbe producing an algicidal agent.</title>
        <authorList>
            <person name="Jeong H."/>
            <person name="Yim J.H."/>
            <person name="Lee C."/>
            <person name="Choi S.-H."/>
            <person name="Park Y.K."/>
            <person name="Yoon S.H."/>
            <person name="Hur C.-G."/>
            <person name="Kang H.-Y."/>
            <person name="Kim D."/>
            <person name="Lee H.H."/>
            <person name="Park K.H."/>
            <person name="Park S.-H."/>
            <person name="Park H.-S."/>
            <person name="Lee H.K."/>
            <person name="Oh T.K."/>
            <person name="Kim J.F."/>
        </authorList>
    </citation>
    <scope>NUCLEOTIDE SEQUENCE [LARGE SCALE GENOMIC DNA]</scope>
    <source>
        <strain evidence="2 3">KCTC 2396</strain>
    </source>
</reference>
<dbReference type="PROSITE" id="PS51462">
    <property type="entry name" value="NUDIX"/>
    <property type="match status" value="1"/>
</dbReference>
<dbReference type="SUPFAM" id="SSF46785">
    <property type="entry name" value="Winged helix' DNA-binding domain"/>
    <property type="match status" value="1"/>
</dbReference>
<dbReference type="GO" id="GO:0003824">
    <property type="term" value="F:catalytic activity"/>
    <property type="evidence" value="ECO:0007669"/>
    <property type="project" value="UniProtKB-ARBA"/>
</dbReference>
<dbReference type="EMBL" id="CP000155">
    <property type="protein sequence ID" value="ABC33611.1"/>
    <property type="molecule type" value="Genomic_DNA"/>
</dbReference>
<dbReference type="Gene3D" id="1.10.10.10">
    <property type="entry name" value="Winged helix-like DNA-binding domain superfamily/Winged helix DNA-binding domain"/>
    <property type="match status" value="1"/>
</dbReference>
<dbReference type="Pfam" id="PF21906">
    <property type="entry name" value="WHD_NrtR"/>
    <property type="match status" value="1"/>
</dbReference>
<evidence type="ECO:0000313" key="3">
    <source>
        <dbReference type="Proteomes" id="UP000000238"/>
    </source>
</evidence>
<sequence length="246" mass="28495">MQDYASEKDFLAAYNVHDYEVPLTSVDMAIFKLREQQLEVLLVKRSQHPSRDKWALPGGFIDLKKDRVLEDTAHRKLVEKTGVKSPYLEQVATFGGKQRDPRGWSVTVVYFALVAHEEVDVDPKGAKEETRWVPVTEALRDYKLAFDHNEILRLCRERLTSKVQYTALPIHLLPEEFTLTELQKVFEVILGNEVEKKSFRRRILDADILEESGAMRTGSNRPAKLYRLKRGVENHFFPRTIEGPRS</sequence>
<protein>
    <submittedName>
        <fullName evidence="2">ADP-ribose pyrophosphatase</fullName>
    </submittedName>
</protein>
<dbReference type="InterPro" id="IPR015797">
    <property type="entry name" value="NUDIX_hydrolase-like_dom_sf"/>
</dbReference>